<accession>A0AA36GCZ6</accession>
<feature type="domain" description="UDENN" evidence="2">
    <location>
        <begin position="17"/>
        <end position="398"/>
    </location>
</feature>
<dbReference type="InterPro" id="IPR001194">
    <property type="entry name" value="cDENN_dom"/>
</dbReference>
<dbReference type="InterPro" id="IPR037516">
    <property type="entry name" value="Tripartite_DENN"/>
</dbReference>
<dbReference type="GO" id="GO:0032456">
    <property type="term" value="P:endocytic recycling"/>
    <property type="evidence" value="ECO:0007669"/>
    <property type="project" value="TreeGrafter"/>
</dbReference>
<dbReference type="Gene3D" id="3.40.50.11500">
    <property type="match status" value="1"/>
</dbReference>
<evidence type="ECO:0000259" key="2">
    <source>
        <dbReference type="PROSITE" id="PS50211"/>
    </source>
</evidence>
<name>A0AA36GCZ6_9BILA</name>
<dbReference type="PANTHER" id="PTHR13196:SF14">
    <property type="entry name" value="UDENN DOMAIN-CONTAINING PROTEIN"/>
    <property type="match status" value="1"/>
</dbReference>
<sequence length="499" mass="55871">MSSLEPWKNLRLRKDIVTLFDVLCEVQQTPTGPKIIRSFPEDYDDQQVLKAIPQFAMPYDFFDHQGWQHNFGHCRVSPATKTCYVILSGLPWCKFFAEMLDLFSGIRSFATDEDFDLAFCAAYHSEIPLPGTQLSLPKINKLPVAKCIAPELKVFPSMRDETYLLELWNALSPDQLIKLYCSILKERNIIFTGSKLSLITNCVLATTTMLYPMYWQYLLIPVIPPDMKAFLGTPVPAIMGVAKQVVPQVEKAEGTNTAVIIDLDARTIAAIDQDYQAMPTDSGWDRELFISKHKDSEMRDYLRYLIGDGGVQYLERDNVSEVFGTFKDKFGKLKIGGGRPGASKFYDEPISNLDNQLFEDSLPEKPKEVQSRQPEQQQVVYDLITFGNDDPTPTAETPQTRASFEDPFGIREFETSTFNSHTQPSTAGSSPKLPPRPIHNVQMRGSPFQAGAAARHGMINPGQPMRTNSASPVVPQRPAQRPIADIPSHGGSAPTMNIP</sequence>
<gene>
    <name evidence="3" type="ORF">MSPICULIGERA_LOCUS22005</name>
</gene>
<dbReference type="EMBL" id="CATQJA010002665">
    <property type="protein sequence ID" value="CAJ0583937.1"/>
    <property type="molecule type" value="Genomic_DNA"/>
</dbReference>
<dbReference type="InterPro" id="IPR043153">
    <property type="entry name" value="DENN_C"/>
</dbReference>
<comment type="caution">
    <text evidence="3">The sequence shown here is derived from an EMBL/GenBank/DDBJ whole genome shotgun (WGS) entry which is preliminary data.</text>
</comment>
<dbReference type="SMART" id="SM00799">
    <property type="entry name" value="DENN"/>
    <property type="match status" value="1"/>
</dbReference>
<organism evidence="3 4">
    <name type="scientific">Mesorhabditis spiculigera</name>
    <dbReference type="NCBI Taxonomy" id="96644"/>
    <lineage>
        <taxon>Eukaryota</taxon>
        <taxon>Metazoa</taxon>
        <taxon>Ecdysozoa</taxon>
        <taxon>Nematoda</taxon>
        <taxon>Chromadorea</taxon>
        <taxon>Rhabditida</taxon>
        <taxon>Rhabditina</taxon>
        <taxon>Rhabditomorpha</taxon>
        <taxon>Rhabditoidea</taxon>
        <taxon>Rhabditidae</taxon>
        <taxon>Mesorhabditinae</taxon>
        <taxon>Mesorhabditis</taxon>
    </lineage>
</organism>
<dbReference type="Gene3D" id="3.30.450.200">
    <property type="match status" value="1"/>
</dbReference>
<proteinExistence type="predicted"/>
<feature type="non-terminal residue" evidence="3">
    <location>
        <position position="499"/>
    </location>
</feature>
<dbReference type="GO" id="GO:1901981">
    <property type="term" value="F:phosphatidylinositol phosphate binding"/>
    <property type="evidence" value="ECO:0007669"/>
    <property type="project" value="TreeGrafter"/>
</dbReference>
<dbReference type="GO" id="GO:0005829">
    <property type="term" value="C:cytosol"/>
    <property type="evidence" value="ECO:0007669"/>
    <property type="project" value="TreeGrafter"/>
</dbReference>
<dbReference type="PROSITE" id="PS50211">
    <property type="entry name" value="DENN"/>
    <property type="match status" value="1"/>
</dbReference>
<dbReference type="Pfam" id="PF02141">
    <property type="entry name" value="DENN"/>
    <property type="match status" value="1"/>
</dbReference>
<protein>
    <recommendedName>
        <fullName evidence="2">UDENN domain-containing protein</fullName>
    </recommendedName>
</protein>
<feature type="region of interest" description="Disordered" evidence="1">
    <location>
        <begin position="385"/>
        <end position="404"/>
    </location>
</feature>
<feature type="compositionally biased region" description="Polar residues" evidence="1">
    <location>
        <begin position="418"/>
        <end position="429"/>
    </location>
</feature>
<evidence type="ECO:0000313" key="4">
    <source>
        <dbReference type="Proteomes" id="UP001177023"/>
    </source>
</evidence>
<keyword evidence="4" id="KW-1185">Reference proteome</keyword>
<dbReference type="InterPro" id="IPR040032">
    <property type="entry name" value="DENND1A/B/C"/>
</dbReference>
<evidence type="ECO:0000256" key="1">
    <source>
        <dbReference type="SAM" id="MobiDB-lite"/>
    </source>
</evidence>
<dbReference type="PANTHER" id="PTHR13196">
    <property type="entry name" value="DENN DOMAIN-CONTAINING"/>
    <property type="match status" value="1"/>
</dbReference>
<feature type="region of interest" description="Disordered" evidence="1">
    <location>
        <begin position="418"/>
        <end position="499"/>
    </location>
</feature>
<dbReference type="Proteomes" id="UP001177023">
    <property type="component" value="Unassembled WGS sequence"/>
</dbReference>
<dbReference type="AlphaFoldDB" id="A0AA36GCZ6"/>
<dbReference type="GO" id="GO:0005085">
    <property type="term" value="F:guanyl-nucleotide exchange factor activity"/>
    <property type="evidence" value="ECO:0007669"/>
    <property type="project" value="InterPro"/>
</dbReference>
<dbReference type="GO" id="GO:0006897">
    <property type="term" value="P:endocytosis"/>
    <property type="evidence" value="ECO:0007669"/>
    <property type="project" value="TreeGrafter"/>
</dbReference>
<evidence type="ECO:0000313" key="3">
    <source>
        <dbReference type="EMBL" id="CAJ0583937.1"/>
    </source>
</evidence>
<reference evidence="3" key="1">
    <citation type="submission" date="2023-06" db="EMBL/GenBank/DDBJ databases">
        <authorList>
            <person name="Delattre M."/>
        </authorList>
    </citation>
    <scope>NUCLEOTIDE SEQUENCE</scope>
    <source>
        <strain evidence="3">AF72</strain>
    </source>
</reference>